<dbReference type="RefSeq" id="WP_013030342.1">
    <property type="nucleotide sequence ID" value="NC_013959.1"/>
</dbReference>
<dbReference type="KEGG" id="slt:Slit_2216"/>
<sequence>MPTTHPEHVLAKSTQIFLSQFQQCGFVYAFRKFLAITFLRKLSAHIEVAHALSLPHTRELARQHPRSAFKYLRKYLARSFDIHTRSAILSNHYRFLNNWIRPDFIGRICRGKIMLWECTTDEHRYGISLSYPKNEEGELFLEFSEDDAVIFTLSFTFAPGKALGLRDKQVSFIGRVQGVNNCWESIRRATKSCQDIAPATLLLDAVRAISLSMNITGIVGVSASNQVCLCGSRKGTALSSYDEFWVSAGASAINDLGYYLPTITEEKPLSEIKNNHRSRVKRKRQFRNALTEKISTVFESQCTAPTLQVSSSRLTGMRFGNYSGTLVAMNDLSFATSASITSQR</sequence>
<organism evidence="1 2">
    <name type="scientific">Sideroxydans lithotrophicus (strain ES-1)</name>
    <dbReference type="NCBI Taxonomy" id="580332"/>
    <lineage>
        <taxon>Bacteria</taxon>
        <taxon>Pseudomonadati</taxon>
        <taxon>Pseudomonadota</taxon>
        <taxon>Betaproteobacteria</taxon>
        <taxon>Nitrosomonadales</taxon>
        <taxon>Gallionellaceae</taxon>
        <taxon>Sideroxydans</taxon>
    </lineage>
</organism>
<dbReference type="eggNOG" id="COG2990">
    <property type="taxonomic scope" value="Bacteria"/>
</dbReference>
<keyword evidence="2" id="KW-1185">Reference proteome</keyword>
<evidence type="ECO:0008006" key="3">
    <source>
        <dbReference type="Google" id="ProtNLM"/>
    </source>
</evidence>
<dbReference type="AlphaFoldDB" id="D5CUQ7"/>
<evidence type="ECO:0000313" key="2">
    <source>
        <dbReference type="Proteomes" id="UP000001625"/>
    </source>
</evidence>
<dbReference type="STRING" id="580332.Slit_2216"/>
<reference evidence="1 2" key="1">
    <citation type="submission" date="2010-03" db="EMBL/GenBank/DDBJ databases">
        <title>Complete sequence of Sideroxydans lithotrophicus ES-1.</title>
        <authorList>
            <consortium name="US DOE Joint Genome Institute"/>
            <person name="Lucas S."/>
            <person name="Copeland A."/>
            <person name="Lapidus A."/>
            <person name="Cheng J.-F."/>
            <person name="Bruce D."/>
            <person name="Goodwin L."/>
            <person name="Pitluck S."/>
            <person name="Munk A.C."/>
            <person name="Detter J.C."/>
            <person name="Han C."/>
            <person name="Tapia R."/>
            <person name="Larimer F."/>
            <person name="Land M."/>
            <person name="Hauser L."/>
            <person name="Kyrpides N."/>
            <person name="Ivanova N."/>
            <person name="Emerson D."/>
            <person name="Woyke T."/>
        </authorList>
    </citation>
    <scope>NUCLEOTIDE SEQUENCE [LARGE SCALE GENOMIC DNA]</scope>
    <source>
        <strain evidence="1 2">ES-1</strain>
    </source>
</reference>
<evidence type="ECO:0000313" key="1">
    <source>
        <dbReference type="EMBL" id="ADE12444.1"/>
    </source>
</evidence>
<dbReference type="GO" id="GO:0006974">
    <property type="term" value="P:DNA damage response"/>
    <property type="evidence" value="ECO:0007669"/>
    <property type="project" value="TreeGrafter"/>
</dbReference>
<name>D5CUQ7_SIDLE</name>
<dbReference type="InterPro" id="IPR007488">
    <property type="entry name" value="DUF535"/>
</dbReference>
<dbReference type="Pfam" id="PF04393">
    <property type="entry name" value="DUF535"/>
    <property type="match status" value="1"/>
</dbReference>
<dbReference type="Proteomes" id="UP000001625">
    <property type="component" value="Chromosome"/>
</dbReference>
<protein>
    <recommendedName>
        <fullName evidence="3">DUF535 domain-containing protein</fullName>
    </recommendedName>
</protein>
<dbReference type="EMBL" id="CP001965">
    <property type="protein sequence ID" value="ADE12444.1"/>
    <property type="molecule type" value="Genomic_DNA"/>
</dbReference>
<proteinExistence type="predicted"/>
<dbReference type="OrthoDB" id="8769282at2"/>
<dbReference type="PANTHER" id="PTHR38785">
    <property type="entry name" value="HOMOLOG OF VIRK"/>
    <property type="match status" value="1"/>
</dbReference>
<gene>
    <name evidence="1" type="ordered locus">Slit_2216</name>
</gene>
<accession>D5CUQ7</accession>
<dbReference type="HOGENOM" id="CLU_806304_0_0_4"/>
<dbReference type="PANTHER" id="PTHR38785:SF1">
    <property type="entry name" value="HOMOLOG OF VIRK"/>
    <property type="match status" value="1"/>
</dbReference>